<protein>
    <submittedName>
        <fullName evidence="2">Uncharacterized protein</fullName>
    </submittedName>
</protein>
<proteinExistence type="predicted"/>
<keyword evidence="3" id="KW-1185">Reference proteome</keyword>
<reference evidence="3" key="1">
    <citation type="journal article" date="2019" name="Int. J. Syst. Evol. Microbiol.">
        <title>The Global Catalogue of Microorganisms (GCM) 10K type strain sequencing project: providing services to taxonomists for standard genome sequencing and annotation.</title>
        <authorList>
            <consortium name="The Broad Institute Genomics Platform"/>
            <consortium name="The Broad Institute Genome Sequencing Center for Infectious Disease"/>
            <person name="Wu L."/>
            <person name="Ma J."/>
        </authorList>
    </citation>
    <scope>NUCLEOTIDE SEQUENCE [LARGE SCALE GENOMIC DNA]</scope>
    <source>
        <strain evidence="3">JCM 18532</strain>
    </source>
</reference>
<gene>
    <name evidence="2" type="ORF">GCM10023350_06050</name>
</gene>
<evidence type="ECO:0000313" key="2">
    <source>
        <dbReference type="EMBL" id="GAA4726117.1"/>
    </source>
</evidence>
<comment type="caution">
    <text evidence="2">The sequence shown here is derived from an EMBL/GenBank/DDBJ whole genome shotgun (WGS) entry which is preliminary data.</text>
</comment>
<sequence>MAWNRVAYPYVRDTRSVYGMPWRISAREWFSTTTTRSFETGTTDDGVSGACLLVSRPSDESEPVPPQATRRRTAVRTGAVDRRSDMTIIGRPRSRAVRSG</sequence>
<organism evidence="2 3">
    <name type="scientific">Nocardioides endophyticus</name>
    <dbReference type="NCBI Taxonomy" id="1353775"/>
    <lineage>
        <taxon>Bacteria</taxon>
        <taxon>Bacillati</taxon>
        <taxon>Actinomycetota</taxon>
        <taxon>Actinomycetes</taxon>
        <taxon>Propionibacteriales</taxon>
        <taxon>Nocardioidaceae</taxon>
        <taxon>Nocardioides</taxon>
    </lineage>
</organism>
<feature type="region of interest" description="Disordered" evidence="1">
    <location>
        <begin position="56"/>
        <end position="100"/>
    </location>
</feature>
<evidence type="ECO:0000313" key="3">
    <source>
        <dbReference type="Proteomes" id="UP001499882"/>
    </source>
</evidence>
<evidence type="ECO:0000256" key="1">
    <source>
        <dbReference type="SAM" id="MobiDB-lite"/>
    </source>
</evidence>
<accession>A0ABP8YDS5</accession>
<dbReference type="Proteomes" id="UP001499882">
    <property type="component" value="Unassembled WGS sequence"/>
</dbReference>
<dbReference type="EMBL" id="BAABKN010000005">
    <property type="protein sequence ID" value="GAA4726117.1"/>
    <property type="molecule type" value="Genomic_DNA"/>
</dbReference>
<name>A0ABP8YDS5_9ACTN</name>